<dbReference type="SUPFAM" id="SSF51197">
    <property type="entry name" value="Clavaminate synthase-like"/>
    <property type="match status" value="1"/>
</dbReference>
<protein>
    <submittedName>
        <fullName evidence="2">Ectoine hydroxylase-related dioxygenase (Phytanoyl-CoA dioxygenase family)</fullName>
    </submittedName>
</protein>
<evidence type="ECO:0000313" key="2">
    <source>
        <dbReference type="EMBL" id="TDT17226.1"/>
    </source>
</evidence>
<reference evidence="2 3" key="1">
    <citation type="submission" date="2019-03" db="EMBL/GenBank/DDBJ databases">
        <title>Sequencing the genomes of 1000 actinobacteria strains.</title>
        <authorList>
            <person name="Klenk H.-P."/>
        </authorList>
    </citation>
    <scope>NUCLEOTIDE SEQUENCE [LARGE SCALE GENOMIC DNA]</scope>
    <source>
        <strain evidence="2 3">DSM 18936</strain>
    </source>
</reference>
<dbReference type="Gene3D" id="2.60.120.620">
    <property type="entry name" value="q2cbj1_9rhob like domain"/>
    <property type="match status" value="1"/>
</dbReference>
<keyword evidence="3" id="KW-1185">Reference proteome</keyword>
<dbReference type="RefSeq" id="WP_133869526.1">
    <property type="nucleotide sequence ID" value="NZ_SOAU01000001.1"/>
</dbReference>
<evidence type="ECO:0000313" key="3">
    <source>
        <dbReference type="Proteomes" id="UP000294558"/>
    </source>
</evidence>
<name>A0A4R7I3I9_9ACTN</name>
<proteinExistence type="predicted"/>
<sequence>MTSATPDAIDAFRHDGAAVLREAVDPATLAGLADGVEYNRTHPSPWSHWYTNPDESVGFWSDYVTWRSVPQYEAAVFGSGLAEVAAALMGSDTVRFFHEHVLVKEPGATERTPWHHDQPYYSVDGDQNVSMWIALDPVPEGAGVRFVAGSHRWNRWFIPRKFVDHTPYAAESGRYELLPDIDAMLADDPTLRTVTFGVEPGDVVVFHYRTLHDAPGNPSADRRRRVVSLRWVGDDAVWAERPWQVSPPFEPDGLRPGDPLDDDRFPVVPTAP</sequence>
<dbReference type="PANTHER" id="PTHR20883">
    <property type="entry name" value="PHYTANOYL-COA DIOXYGENASE DOMAIN CONTAINING 1"/>
    <property type="match status" value="1"/>
</dbReference>
<feature type="region of interest" description="Disordered" evidence="1">
    <location>
        <begin position="243"/>
        <end position="272"/>
    </location>
</feature>
<gene>
    <name evidence="2" type="ORF">BDK89_2834</name>
</gene>
<dbReference type="InterPro" id="IPR008775">
    <property type="entry name" value="Phytyl_CoA_dOase-like"/>
</dbReference>
<dbReference type="GO" id="GO:0005506">
    <property type="term" value="F:iron ion binding"/>
    <property type="evidence" value="ECO:0007669"/>
    <property type="project" value="UniProtKB-ARBA"/>
</dbReference>
<organism evidence="2 3">
    <name type="scientific">Ilumatobacter fluminis</name>
    <dbReference type="NCBI Taxonomy" id="467091"/>
    <lineage>
        <taxon>Bacteria</taxon>
        <taxon>Bacillati</taxon>
        <taxon>Actinomycetota</taxon>
        <taxon>Acidimicrobiia</taxon>
        <taxon>Acidimicrobiales</taxon>
        <taxon>Ilumatobacteraceae</taxon>
        <taxon>Ilumatobacter</taxon>
    </lineage>
</organism>
<dbReference type="PANTHER" id="PTHR20883:SF49">
    <property type="entry name" value="PHYTANOYL-COA DIOXYGENASE"/>
    <property type="match status" value="1"/>
</dbReference>
<accession>A0A4R7I3I9</accession>
<dbReference type="Pfam" id="PF05721">
    <property type="entry name" value="PhyH"/>
    <property type="match status" value="1"/>
</dbReference>
<dbReference type="Proteomes" id="UP000294558">
    <property type="component" value="Unassembled WGS sequence"/>
</dbReference>
<keyword evidence="2" id="KW-0223">Dioxygenase</keyword>
<dbReference type="GO" id="GO:0016706">
    <property type="term" value="F:2-oxoglutarate-dependent dioxygenase activity"/>
    <property type="evidence" value="ECO:0007669"/>
    <property type="project" value="UniProtKB-ARBA"/>
</dbReference>
<comment type="caution">
    <text evidence="2">The sequence shown here is derived from an EMBL/GenBank/DDBJ whole genome shotgun (WGS) entry which is preliminary data.</text>
</comment>
<dbReference type="AlphaFoldDB" id="A0A4R7I3I9"/>
<keyword evidence="2" id="KW-0560">Oxidoreductase</keyword>
<dbReference type="OrthoDB" id="9814777at2"/>
<evidence type="ECO:0000256" key="1">
    <source>
        <dbReference type="SAM" id="MobiDB-lite"/>
    </source>
</evidence>
<dbReference type="EMBL" id="SOAU01000001">
    <property type="protein sequence ID" value="TDT17226.1"/>
    <property type="molecule type" value="Genomic_DNA"/>
</dbReference>